<dbReference type="RefSeq" id="WP_167953815.1">
    <property type="nucleotide sequence ID" value="NZ_JAATJE010000001.1"/>
</dbReference>
<comment type="caution">
    <text evidence="1">The sequence shown here is derived from an EMBL/GenBank/DDBJ whole genome shotgun (WGS) entry which is preliminary data.</text>
</comment>
<evidence type="ECO:0000313" key="1">
    <source>
        <dbReference type="EMBL" id="NJC33889.1"/>
    </source>
</evidence>
<accession>A0ABX0XL01</accession>
<gene>
    <name evidence="1" type="ORF">GGR88_001363</name>
</gene>
<keyword evidence="2" id="KW-1185">Reference proteome</keyword>
<organism evidence="1 2">
    <name type="scientific">Sphingomonas jejuensis</name>
    <dbReference type="NCBI Taxonomy" id="904715"/>
    <lineage>
        <taxon>Bacteria</taxon>
        <taxon>Pseudomonadati</taxon>
        <taxon>Pseudomonadota</taxon>
        <taxon>Alphaproteobacteria</taxon>
        <taxon>Sphingomonadales</taxon>
        <taxon>Sphingomonadaceae</taxon>
        <taxon>Sphingomonas</taxon>
    </lineage>
</organism>
<dbReference type="EMBL" id="JAATJE010000001">
    <property type="protein sequence ID" value="NJC33889.1"/>
    <property type="molecule type" value="Genomic_DNA"/>
</dbReference>
<sequence length="111" mass="11377">MPIRIVGTAGTSEQVADGAPFLINVPNLGDCIAMHAEMSSVIDQRTAAGDSSVGIQLSRGGVAGMNGLCIYALMTPDEADGFAAKLMEIATQVRDAARDQADAALRKAAGK</sequence>
<proteinExistence type="predicted"/>
<evidence type="ECO:0000313" key="2">
    <source>
        <dbReference type="Proteomes" id="UP000734218"/>
    </source>
</evidence>
<reference evidence="1 2" key="1">
    <citation type="submission" date="2020-03" db="EMBL/GenBank/DDBJ databases">
        <title>Genomic Encyclopedia of Type Strains, Phase IV (KMG-IV): sequencing the most valuable type-strain genomes for metagenomic binning, comparative biology and taxonomic classification.</title>
        <authorList>
            <person name="Goeker M."/>
        </authorList>
    </citation>
    <scope>NUCLEOTIDE SEQUENCE [LARGE SCALE GENOMIC DNA]</scope>
    <source>
        <strain evidence="1 2">DSM 27651</strain>
    </source>
</reference>
<dbReference type="Proteomes" id="UP000734218">
    <property type="component" value="Unassembled WGS sequence"/>
</dbReference>
<protein>
    <submittedName>
        <fullName evidence="1">Uncharacterized protein</fullName>
    </submittedName>
</protein>
<name>A0ABX0XL01_9SPHN</name>